<dbReference type="RefSeq" id="XP_017301733.1">
    <property type="nucleotide sequence ID" value="XM_017446244.1"/>
</dbReference>
<keyword evidence="3" id="KW-1185">Reference proteome</keyword>
<dbReference type="PaxDb" id="121845-A0A1S4EHU4"/>
<dbReference type="KEGG" id="dci:103514496"/>
<evidence type="ECO:0000313" key="3">
    <source>
        <dbReference type="Proteomes" id="UP000079169"/>
    </source>
</evidence>
<reference evidence="4" key="1">
    <citation type="submission" date="2025-08" db="UniProtKB">
        <authorList>
            <consortium name="RefSeq"/>
        </authorList>
    </citation>
    <scope>IDENTIFICATION</scope>
</reference>
<evidence type="ECO:0000313" key="4">
    <source>
        <dbReference type="RefSeq" id="XP_017301733.1"/>
    </source>
</evidence>
<evidence type="ECO:0000256" key="2">
    <source>
        <dbReference type="SAM" id="SignalP"/>
    </source>
</evidence>
<gene>
    <name evidence="4" type="primary">LOC103514496</name>
</gene>
<proteinExistence type="predicted"/>
<feature type="region of interest" description="Disordered" evidence="1">
    <location>
        <begin position="236"/>
        <end position="271"/>
    </location>
</feature>
<sequence>MKTLKTYFFVICLVFVTRSSAQQTLRHSHLQPAPYYELSPPQYTSYSWSGQNPPASISTGGAQDIWSLINSPRQVSNGQTGVRSSPPVAYQTLTITDFTSNGTKENSLTSRINNPVDIFNLFKSLDSPSADGSKNVQWKPSNSSVDGRSFQWRPFNGASGGANSFQWRPFNTPFGGANSFQWKPFNTRFGNGTNSFWKPFNTPFVAGSQTFQWSSFNAPSVSKTFEWKFPDSNAVTPAAPAKSSFDFPSSDELNDEWGNKVDDADEDTMTP</sequence>
<dbReference type="AlphaFoldDB" id="A0A1S4EHU4"/>
<organism evidence="3 4">
    <name type="scientific">Diaphorina citri</name>
    <name type="common">Asian citrus psyllid</name>
    <dbReference type="NCBI Taxonomy" id="121845"/>
    <lineage>
        <taxon>Eukaryota</taxon>
        <taxon>Metazoa</taxon>
        <taxon>Ecdysozoa</taxon>
        <taxon>Arthropoda</taxon>
        <taxon>Hexapoda</taxon>
        <taxon>Insecta</taxon>
        <taxon>Pterygota</taxon>
        <taxon>Neoptera</taxon>
        <taxon>Paraneoptera</taxon>
        <taxon>Hemiptera</taxon>
        <taxon>Sternorrhyncha</taxon>
        <taxon>Psylloidea</taxon>
        <taxon>Psyllidae</taxon>
        <taxon>Diaphorininae</taxon>
        <taxon>Diaphorina</taxon>
    </lineage>
</organism>
<evidence type="ECO:0000256" key="1">
    <source>
        <dbReference type="SAM" id="MobiDB-lite"/>
    </source>
</evidence>
<feature type="signal peptide" evidence="2">
    <location>
        <begin position="1"/>
        <end position="21"/>
    </location>
</feature>
<keyword evidence="2" id="KW-0732">Signal</keyword>
<accession>A0A1S4EHU4</accession>
<protein>
    <submittedName>
        <fullName evidence="4">Uncharacterized protein LOC103514496</fullName>
    </submittedName>
</protein>
<dbReference type="Proteomes" id="UP000079169">
    <property type="component" value="Unplaced"/>
</dbReference>
<feature type="chain" id="PRO_5010353594" evidence="2">
    <location>
        <begin position="22"/>
        <end position="271"/>
    </location>
</feature>
<name>A0A1S4EHU4_DIACI</name>
<dbReference type="GeneID" id="103514496"/>